<keyword evidence="1" id="KW-0472">Membrane</keyword>
<keyword evidence="1" id="KW-1133">Transmembrane helix</keyword>
<accession>A0AAE2ZUK6</accession>
<gene>
    <name evidence="3" type="ORF">E1948_06765</name>
    <name evidence="2" type="ORF">E1948_07575</name>
</gene>
<dbReference type="EMBL" id="CP038850">
    <property type="protein sequence ID" value="QCT57135.1"/>
    <property type="molecule type" value="Genomic_DNA"/>
</dbReference>
<reference evidence="3" key="1">
    <citation type="submission" date="2019-04" db="EMBL/GenBank/DDBJ databases">
        <title>Whole-genome sequencing of local methicillin-resistant S. aureus strain Lr2.</title>
        <authorList>
            <person name="Ullah N."/>
            <person name="Ali A."/>
        </authorList>
    </citation>
    <scope>NUCLEOTIDE SEQUENCE [LARGE SCALE GENOMIC DNA]</scope>
    <source>
        <strain evidence="3">Lr2</strain>
    </source>
</reference>
<reference evidence="2" key="2">
    <citation type="submission" date="2021-08" db="EMBL/GenBank/DDBJ databases">
        <title>Whole-genome sequencing of local methicillin-resistant S. aureus strain Lr2.</title>
        <authorList>
            <person name="Ali A."/>
            <person name="Ullah N."/>
        </authorList>
    </citation>
    <scope>NUCLEOTIDE SEQUENCE</scope>
    <source>
        <strain evidence="2">Lr2</strain>
    </source>
</reference>
<evidence type="ECO:0000313" key="2">
    <source>
        <dbReference type="EMBL" id="MBX8594464.1"/>
    </source>
</evidence>
<dbReference type="RefSeq" id="WP_031789478.1">
    <property type="nucleotide sequence ID" value="NZ_AP025176.1"/>
</dbReference>
<proteinExistence type="predicted"/>
<protein>
    <submittedName>
        <fullName evidence="2">Uncharacterized protein</fullName>
    </submittedName>
</protein>
<dbReference type="Proteomes" id="UP000309390">
    <property type="component" value="Unassembled WGS sequence"/>
</dbReference>
<keyword evidence="1" id="KW-0812">Transmembrane</keyword>
<evidence type="ECO:0000256" key="1">
    <source>
        <dbReference type="SAM" id="Phobius"/>
    </source>
</evidence>
<organism evidence="2 4">
    <name type="scientific">Staphylococcus aureus</name>
    <dbReference type="NCBI Taxonomy" id="1280"/>
    <lineage>
        <taxon>Bacteria</taxon>
        <taxon>Bacillati</taxon>
        <taxon>Bacillota</taxon>
        <taxon>Bacilli</taxon>
        <taxon>Bacillales</taxon>
        <taxon>Staphylococcaceae</taxon>
        <taxon>Staphylococcus</taxon>
    </lineage>
</organism>
<name>A0AAE2ZUK6_STAAU</name>
<sequence>MKKGLIIPKLSALYGRFVTVKGICMVSLMLVILHKWTVFIQHLMNILSGGESIIE</sequence>
<feature type="transmembrane region" description="Helical" evidence="1">
    <location>
        <begin position="12"/>
        <end position="33"/>
    </location>
</feature>
<evidence type="ECO:0000313" key="3">
    <source>
        <dbReference type="EMBL" id="QCT57135.1"/>
    </source>
</evidence>
<dbReference type="EMBL" id="JAIGOF010000008">
    <property type="protein sequence ID" value="MBX8594464.1"/>
    <property type="molecule type" value="Genomic_DNA"/>
</dbReference>
<evidence type="ECO:0000313" key="4">
    <source>
        <dbReference type="Proteomes" id="UP000309390"/>
    </source>
</evidence>
<dbReference type="AlphaFoldDB" id="A0AAE2ZUK6"/>